<dbReference type="InterPro" id="IPR008565">
    <property type="entry name" value="TtsA-like_GH18_dom"/>
</dbReference>
<dbReference type="Pfam" id="PF09374">
    <property type="entry name" value="PG_binding_3"/>
    <property type="match status" value="1"/>
</dbReference>
<feature type="domain" description="Peptidoglycan binding" evidence="2">
    <location>
        <begin position="94"/>
        <end position="178"/>
    </location>
</feature>
<dbReference type="RefSeq" id="WP_049604417.1">
    <property type="nucleotide sequence ID" value="NZ_CABHQE010000096.1"/>
</dbReference>
<dbReference type="Proteomes" id="UP000038647">
    <property type="component" value="Unassembled WGS sequence"/>
</dbReference>
<name>A0ABM9SXU4_YERAL</name>
<evidence type="ECO:0000313" key="4">
    <source>
        <dbReference type="Proteomes" id="UP000038647"/>
    </source>
</evidence>
<proteinExistence type="predicted"/>
<keyword evidence="4" id="KW-1185">Reference proteome</keyword>
<evidence type="ECO:0000259" key="2">
    <source>
        <dbReference type="Pfam" id="PF09374"/>
    </source>
</evidence>
<accession>A0ABM9SXU4</accession>
<dbReference type="InterPro" id="IPR018537">
    <property type="entry name" value="Peptidoglycan-bd_3"/>
</dbReference>
<organism evidence="3 4">
    <name type="scientific">Yersinia aldovae</name>
    <dbReference type="NCBI Taxonomy" id="29483"/>
    <lineage>
        <taxon>Bacteria</taxon>
        <taxon>Pseudomonadati</taxon>
        <taxon>Pseudomonadota</taxon>
        <taxon>Gammaproteobacteria</taxon>
        <taxon>Enterobacterales</taxon>
        <taxon>Yersiniaceae</taxon>
        <taxon>Yersinia</taxon>
    </lineage>
</organism>
<comment type="caution">
    <text evidence="3">The sequence shown here is derived from an EMBL/GenBank/DDBJ whole genome shotgun (WGS) entry which is preliminary data.</text>
</comment>
<dbReference type="Gene3D" id="1.20.141.10">
    <property type="entry name" value="Chitosanase, subunit A, domain 1"/>
    <property type="match status" value="1"/>
</dbReference>
<dbReference type="InterPro" id="IPR023346">
    <property type="entry name" value="Lysozyme-like_dom_sf"/>
</dbReference>
<gene>
    <name evidence="3" type="ORF">ERS137966_03752</name>
</gene>
<dbReference type="CDD" id="cd13926">
    <property type="entry name" value="N-acetylmuramidase_GH108"/>
    <property type="match status" value="1"/>
</dbReference>
<dbReference type="Pfam" id="PF05838">
    <property type="entry name" value="Glyco_hydro_108"/>
    <property type="match status" value="1"/>
</dbReference>
<evidence type="ECO:0000259" key="1">
    <source>
        <dbReference type="Pfam" id="PF05838"/>
    </source>
</evidence>
<protein>
    <submittedName>
        <fullName evidence="3">Predicted lysozyme (DUF847)</fullName>
    </submittedName>
</protein>
<evidence type="ECO:0000313" key="3">
    <source>
        <dbReference type="EMBL" id="CNL62699.1"/>
    </source>
</evidence>
<sequence>MTKDQIIENILGKEGGYVNNPNDTGGATRWGVTERTARANGYAGDMRTLSRDEARQILEADYWHGPRFDLLAPASPAIAAELCDTGVNMGPSVPAKWLQRWLNVLNQQGKLYPDLIADGQIGPRTVIALDAFLRVRGKEGEQVLLKGLNCSQGQRYLELAEQRPANETFVYGWVKERVAL</sequence>
<dbReference type="EMBL" id="CQEH01000023">
    <property type="protein sequence ID" value="CNL62699.1"/>
    <property type="molecule type" value="Genomic_DNA"/>
</dbReference>
<reference evidence="3 4" key="1">
    <citation type="submission" date="2015-03" db="EMBL/GenBank/DDBJ databases">
        <authorList>
            <consortium name="Pathogen Informatics"/>
            <person name="Murphy D."/>
        </authorList>
    </citation>
    <scope>NUCLEOTIDE SEQUENCE [LARGE SCALE GENOMIC DNA]</scope>
    <source>
        <strain evidence="3 4">IP08791</strain>
    </source>
</reference>
<dbReference type="SUPFAM" id="SSF53955">
    <property type="entry name" value="Lysozyme-like"/>
    <property type="match status" value="1"/>
</dbReference>
<feature type="domain" description="TtsA-like Glycoside hydrolase family 108" evidence="1">
    <location>
        <begin position="8"/>
        <end position="90"/>
    </location>
</feature>